<accession>A0A165ZM56</accession>
<dbReference type="Proteomes" id="UP000076798">
    <property type="component" value="Unassembled WGS sequence"/>
</dbReference>
<proteinExistence type="predicted"/>
<gene>
    <name evidence="1" type="ORF">SISSUDRAFT_1052793</name>
</gene>
<protein>
    <submittedName>
        <fullName evidence="1">Uncharacterized protein</fullName>
    </submittedName>
</protein>
<sequence length="51" mass="5862">MKGQFQDPMIKCKNLTGIKPALKDTLQMVTSLTYFTMIEGFCLRPVIRIQL</sequence>
<name>A0A165ZM56_9AGAM</name>
<keyword evidence="2" id="KW-1185">Reference proteome</keyword>
<dbReference type="AlphaFoldDB" id="A0A165ZM56"/>
<organism evidence="1 2">
    <name type="scientific">Sistotremastrum suecicum HHB10207 ss-3</name>
    <dbReference type="NCBI Taxonomy" id="1314776"/>
    <lineage>
        <taxon>Eukaryota</taxon>
        <taxon>Fungi</taxon>
        <taxon>Dikarya</taxon>
        <taxon>Basidiomycota</taxon>
        <taxon>Agaricomycotina</taxon>
        <taxon>Agaricomycetes</taxon>
        <taxon>Sistotremastrales</taxon>
        <taxon>Sistotremastraceae</taxon>
        <taxon>Sistotremastrum</taxon>
    </lineage>
</organism>
<reference evidence="1 2" key="1">
    <citation type="journal article" date="2016" name="Mol. Biol. Evol.">
        <title>Comparative Genomics of Early-Diverging Mushroom-Forming Fungi Provides Insights into the Origins of Lignocellulose Decay Capabilities.</title>
        <authorList>
            <person name="Nagy L.G."/>
            <person name="Riley R."/>
            <person name="Tritt A."/>
            <person name="Adam C."/>
            <person name="Daum C."/>
            <person name="Floudas D."/>
            <person name="Sun H."/>
            <person name="Yadav J.S."/>
            <person name="Pangilinan J."/>
            <person name="Larsson K.H."/>
            <person name="Matsuura K."/>
            <person name="Barry K."/>
            <person name="Labutti K."/>
            <person name="Kuo R."/>
            <person name="Ohm R.A."/>
            <person name="Bhattacharya S.S."/>
            <person name="Shirouzu T."/>
            <person name="Yoshinaga Y."/>
            <person name="Martin F.M."/>
            <person name="Grigoriev I.V."/>
            <person name="Hibbett D.S."/>
        </authorList>
    </citation>
    <scope>NUCLEOTIDE SEQUENCE [LARGE SCALE GENOMIC DNA]</scope>
    <source>
        <strain evidence="1 2">HHB10207 ss-3</strain>
    </source>
</reference>
<dbReference type="EMBL" id="KV428181">
    <property type="protein sequence ID" value="KZT34440.1"/>
    <property type="molecule type" value="Genomic_DNA"/>
</dbReference>
<evidence type="ECO:0000313" key="2">
    <source>
        <dbReference type="Proteomes" id="UP000076798"/>
    </source>
</evidence>
<evidence type="ECO:0000313" key="1">
    <source>
        <dbReference type="EMBL" id="KZT34440.1"/>
    </source>
</evidence>